<dbReference type="PANTHER" id="PTHR30185:SF18">
    <property type="entry name" value="TRANSCRIPTIONAL REGULATOR MTLR"/>
    <property type="match status" value="1"/>
</dbReference>
<dbReference type="EMBL" id="JAGFNZ010000002">
    <property type="protein sequence ID" value="MBW7572677.1"/>
    <property type="molecule type" value="Genomic_DNA"/>
</dbReference>
<keyword evidence="1" id="KW-0677">Repeat</keyword>
<evidence type="ECO:0000256" key="2">
    <source>
        <dbReference type="ARBA" id="ARBA00023015"/>
    </source>
</evidence>
<dbReference type="Pfam" id="PF00874">
    <property type="entry name" value="PRD"/>
    <property type="match status" value="1"/>
</dbReference>
<dbReference type="InterPro" id="IPR007737">
    <property type="entry name" value="Mga_HTH"/>
</dbReference>
<reference evidence="6 7" key="1">
    <citation type="submission" date="2021-03" db="EMBL/GenBank/DDBJ databases">
        <title>Caproiciproducens sp. nov. isolated from feces of cow.</title>
        <authorList>
            <person name="Choi J.-Y."/>
        </authorList>
    </citation>
    <scope>NUCLEOTIDE SEQUENCE [LARGE SCALE GENOMIC DNA]</scope>
    <source>
        <strain evidence="6 7">AGMB10547</strain>
    </source>
</reference>
<protein>
    <submittedName>
        <fullName evidence="6">BglG family transcription antiterminator</fullName>
    </submittedName>
</protein>
<evidence type="ECO:0000256" key="4">
    <source>
        <dbReference type="ARBA" id="ARBA00023163"/>
    </source>
</evidence>
<dbReference type="InterPro" id="IPR016152">
    <property type="entry name" value="PTrfase/Anion_transptr"/>
</dbReference>
<keyword evidence="3" id="KW-0010">Activator</keyword>
<comment type="caution">
    <text evidence="6">The sequence shown here is derived from an EMBL/GenBank/DDBJ whole genome shotgun (WGS) entry which is preliminary data.</text>
</comment>
<dbReference type="SUPFAM" id="SSF63520">
    <property type="entry name" value="PTS-regulatory domain, PRD"/>
    <property type="match status" value="1"/>
</dbReference>
<evidence type="ECO:0000256" key="3">
    <source>
        <dbReference type="ARBA" id="ARBA00023159"/>
    </source>
</evidence>
<dbReference type="Proteomes" id="UP000719942">
    <property type="component" value="Unassembled WGS sequence"/>
</dbReference>
<dbReference type="Gene3D" id="1.10.1790.10">
    <property type="entry name" value="PRD domain"/>
    <property type="match status" value="1"/>
</dbReference>
<dbReference type="Pfam" id="PF05043">
    <property type="entry name" value="Mga"/>
    <property type="match status" value="1"/>
</dbReference>
<dbReference type="InterPro" id="IPR050661">
    <property type="entry name" value="BglG_antiterminators"/>
</dbReference>
<dbReference type="PANTHER" id="PTHR30185">
    <property type="entry name" value="CRYPTIC BETA-GLUCOSIDE BGL OPERON ANTITERMINATOR"/>
    <property type="match status" value="1"/>
</dbReference>
<organism evidence="6 7">
    <name type="scientific">Caproiciproducens faecalis</name>
    <dbReference type="NCBI Taxonomy" id="2820301"/>
    <lineage>
        <taxon>Bacteria</taxon>
        <taxon>Bacillati</taxon>
        <taxon>Bacillota</taxon>
        <taxon>Clostridia</taxon>
        <taxon>Eubacteriales</taxon>
        <taxon>Acutalibacteraceae</taxon>
        <taxon>Caproiciproducens</taxon>
    </lineage>
</organism>
<evidence type="ECO:0000259" key="5">
    <source>
        <dbReference type="PROSITE" id="PS51372"/>
    </source>
</evidence>
<dbReference type="RefSeq" id="WP_219965066.1">
    <property type="nucleotide sequence ID" value="NZ_JAGFNZ010000002.1"/>
</dbReference>
<evidence type="ECO:0000313" key="6">
    <source>
        <dbReference type="EMBL" id="MBW7572677.1"/>
    </source>
</evidence>
<keyword evidence="7" id="KW-1185">Reference proteome</keyword>
<dbReference type="InterPro" id="IPR036634">
    <property type="entry name" value="PRD_sf"/>
</dbReference>
<dbReference type="SUPFAM" id="SSF55804">
    <property type="entry name" value="Phoshotransferase/anion transport protein"/>
    <property type="match status" value="1"/>
</dbReference>
<dbReference type="PROSITE" id="PS51372">
    <property type="entry name" value="PRD_2"/>
    <property type="match status" value="1"/>
</dbReference>
<keyword evidence="2" id="KW-0805">Transcription regulation</keyword>
<gene>
    <name evidence="6" type="ORF">J5W02_07600</name>
</gene>
<dbReference type="InterPro" id="IPR036388">
    <property type="entry name" value="WH-like_DNA-bd_sf"/>
</dbReference>
<evidence type="ECO:0000313" key="7">
    <source>
        <dbReference type="Proteomes" id="UP000719942"/>
    </source>
</evidence>
<evidence type="ECO:0000256" key="1">
    <source>
        <dbReference type="ARBA" id="ARBA00022737"/>
    </source>
</evidence>
<feature type="domain" description="PRD" evidence="5">
    <location>
        <begin position="296"/>
        <end position="404"/>
    </location>
</feature>
<name>A0ABS7DMZ5_9FIRM</name>
<dbReference type="InterPro" id="IPR011608">
    <property type="entry name" value="PRD"/>
</dbReference>
<proteinExistence type="predicted"/>
<keyword evidence="4" id="KW-0804">Transcription</keyword>
<dbReference type="Gene3D" id="1.10.10.10">
    <property type="entry name" value="Winged helix-like DNA-binding domain superfamily/Winged helix DNA-binding domain"/>
    <property type="match status" value="2"/>
</dbReference>
<sequence length="690" mass="80089">MELKSRQTYIFRTLLERKQKVEIKDFLDKLGVGKRTLYYDIEKCNDWLKHYGLGKLVISGHMIHAEIPDITALEQRFQQNSSYFFSVTERRAMEIVQIALFDEAMTINRLMELSEVSKNTILGDIKEIREILEDWGLTLKSTIQYGYLIQGEEMTIRKMLGAQFQLLSSPGGQTCVQNFLQKSLVNLYQNEIDFCELCRCLIKQYETDIHGDYILANIELIRMMIQVSWIRSRKGSVIQLSSDEQLALMKSLSFRSVEFSLQKLRIHGVEVATQETYYITTLFLGIQTTDFLSQEQEDSFIAGFAEELVLNFERIACLTLPNRERLQKQLSHHIRPMYYRIKYGILDKNPLIEDIKAMYPIVFDFTRKAVQLTKMNFLADGISEDELAYLCVYFVSNLNEKYISTDSDNTEKGKVLIVGAENMAVAVLLKEQLQDLFGLALDYRVISQSKLREWMLGDYALVVSLVPLGKSFSNHKIVECGAIITEKEQRSIMEILRADKFIVRYDEMIQEIISRVKDSVSGKVQSDKLYLDLFRYFEDKDRGVRPRAKRDIFYEKIEQNKFILLPETVSLEQALQLCSHSLVPKPNDQRLMHRMINLLRNRKLQTYRIQQNVELIHFPMQGDANPKIDVCIAFAPNGVVCPDGSVTNILIGLATKDSYSHWAVLEEIYRYFSDQSHVDGIKQLCQNRKD</sequence>
<dbReference type="Gene3D" id="3.40.930.10">
    <property type="entry name" value="Mannitol-specific EII, Chain A"/>
    <property type="match status" value="1"/>
</dbReference>
<accession>A0ABS7DMZ5</accession>